<protein>
    <submittedName>
        <fullName evidence="3">Nucleoporin NUP82</fullName>
    </submittedName>
</protein>
<dbReference type="Proteomes" id="UP000583944">
    <property type="component" value="Unassembled WGS sequence"/>
</dbReference>
<feature type="region of interest" description="Disordered" evidence="1">
    <location>
        <begin position="488"/>
        <end position="511"/>
    </location>
</feature>
<comment type="caution">
    <text evidence="3">The sequence shown here is derived from an EMBL/GenBank/DDBJ whole genome shotgun (WGS) entry which is preliminary data.</text>
</comment>
<name>A0A7J6YG48_TRYCR</name>
<evidence type="ECO:0000313" key="4">
    <source>
        <dbReference type="Proteomes" id="UP000583944"/>
    </source>
</evidence>
<feature type="chain" id="PRO_5029466194" evidence="2">
    <location>
        <begin position="21"/>
        <end position="855"/>
    </location>
</feature>
<feature type="compositionally biased region" description="Low complexity" evidence="1">
    <location>
        <begin position="491"/>
        <end position="501"/>
    </location>
</feature>
<dbReference type="VEuPathDB" id="TriTrypDB:BCY84_13907"/>
<dbReference type="EMBL" id="JABDHM010000006">
    <property type="protein sequence ID" value="KAF5225463.1"/>
    <property type="molecule type" value="Genomic_DNA"/>
</dbReference>
<dbReference type="AlphaFoldDB" id="A0A7J6YG48"/>
<proteinExistence type="predicted"/>
<organism evidence="3 4">
    <name type="scientific">Trypanosoma cruzi</name>
    <dbReference type="NCBI Taxonomy" id="5693"/>
    <lineage>
        <taxon>Eukaryota</taxon>
        <taxon>Discoba</taxon>
        <taxon>Euglenozoa</taxon>
        <taxon>Kinetoplastea</taxon>
        <taxon>Metakinetoplastina</taxon>
        <taxon>Trypanosomatida</taxon>
        <taxon>Trypanosomatidae</taxon>
        <taxon>Trypanosoma</taxon>
        <taxon>Schizotrypanum</taxon>
    </lineage>
</organism>
<feature type="region of interest" description="Disordered" evidence="1">
    <location>
        <begin position="82"/>
        <end position="101"/>
    </location>
</feature>
<evidence type="ECO:0000256" key="2">
    <source>
        <dbReference type="SAM" id="SignalP"/>
    </source>
</evidence>
<evidence type="ECO:0000313" key="3">
    <source>
        <dbReference type="EMBL" id="KAF5225463.1"/>
    </source>
</evidence>
<feature type="compositionally biased region" description="Basic and acidic residues" evidence="1">
    <location>
        <begin position="82"/>
        <end position="93"/>
    </location>
</feature>
<sequence length="855" mass="95032">MLLLFACFSLLVCGVFRVVATETHTRSSIRKFFFFFPFFFLCVCEPPAHLAPPGGVFCFLALVPGGTRANCIKKKKKTEAKGVLERRRRENQASKKRKIMRSTASEFPPTLVAAVRSGFDAFVQLQRVRLGKCTDELPRSLAEGFGSCEPVATPAPITNTAAAAAVCTVNGSYNHHNDKSTTAFPQTLCGWSDLLLSRLKAINDVSVVDPTAEVVWELVSVVIAILENGGDDAVIASGPYLEWYRSRFVSMDAIYGLRSTLNAVPPRATLSSAAEEDLFEGLLGPYMISIQRAFLAGLFPVAAELISSLVDYLRSCEIDPFDAEDESALADVIRLFLETPRNSTEHREWTATANLLIVDCKRVFTRAGDESNLIVQAAQQLKSLCLDLLLMVSGDAALILDTCHLLELDVMDYVAAVCAVCKPYMALRQLHHLYQSAWDTWGGSVKGPWYVGVVERLLASRCMADVVCAMELVGRAVRCNEYLPKLPSEDSNVVSSPPANSVEEEDDVSGVEITSEAPADPKLLRRFALLFMAAHLADICAPPLGAPVEQIEVTFVRNELVEDFVALFRHHPLLWRTAAMYVVYSPLMNPAILYRIVTERAGNAVSDRYTFLACHTFICSSWEETSAFQVALRRLLREKYPLSETLDKWIASVDYYRRKAVEVLHEKIINERWACGETAPAVWLAVECQQSKSLQIRFERILRSPGALESVEVYVVGQAVNNNFISVDTSSNLRMLNVLRVCAAVSEYRRAIGSLQGLDGQKDPVRSPDTIHWVLRAAEKALRCTASFRMHPTTVLALVEQTVDVALRLPEEQRPRNFIPLLSHALELVLAYHSEKRSQHAAHASAIREKIMRLL</sequence>
<feature type="signal peptide" evidence="2">
    <location>
        <begin position="1"/>
        <end position="20"/>
    </location>
</feature>
<gene>
    <name evidence="3" type="ORF">ECC02_001226</name>
</gene>
<dbReference type="VEuPathDB" id="TriTrypDB:ECC02_001226"/>
<evidence type="ECO:0000256" key="1">
    <source>
        <dbReference type="SAM" id="MobiDB-lite"/>
    </source>
</evidence>
<accession>A0A7J6YG48</accession>
<keyword evidence="2" id="KW-0732">Signal</keyword>
<reference evidence="3 4" key="1">
    <citation type="journal article" date="2019" name="Genome Biol. Evol.">
        <title>Nanopore Sequencing Significantly Improves Genome Assembly of the Protozoan Parasite Trypanosoma cruzi.</title>
        <authorList>
            <person name="Diaz-Viraque F."/>
            <person name="Pita S."/>
            <person name="Greif G."/>
            <person name="de Souza R.C.M."/>
            <person name="Iraola G."/>
            <person name="Robello C."/>
        </authorList>
    </citation>
    <scope>NUCLEOTIDE SEQUENCE [LARGE SCALE GENOMIC DNA]</scope>
    <source>
        <strain evidence="3 4">Berenice</strain>
    </source>
</reference>